<evidence type="ECO:0000259" key="7">
    <source>
        <dbReference type="PROSITE" id="PS50968"/>
    </source>
</evidence>
<dbReference type="InterPro" id="IPR001078">
    <property type="entry name" value="2-oxoacid_DH_actylTfrase"/>
</dbReference>
<dbReference type="PROSITE" id="PS00189">
    <property type="entry name" value="LIPOYL"/>
    <property type="match status" value="1"/>
</dbReference>
<dbReference type="Pfam" id="PF02817">
    <property type="entry name" value="E3_binding"/>
    <property type="match status" value="1"/>
</dbReference>
<dbReference type="AlphaFoldDB" id="A0A381V9T7"/>
<dbReference type="InterPro" id="IPR003016">
    <property type="entry name" value="2-oxoA_DH_lipoyl-BS"/>
</dbReference>
<dbReference type="InterPro" id="IPR036625">
    <property type="entry name" value="E3-bd_dom_sf"/>
</dbReference>
<name>A0A381V9T7_9ZZZZ</name>
<reference evidence="9" key="1">
    <citation type="submission" date="2018-05" db="EMBL/GenBank/DDBJ databases">
        <authorList>
            <person name="Lanie J.A."/>
            <person name="Ng W.-L."/>
            <person name="Kazmierczak K.M."/>
            <person name="Andrzejewski T.M."/>
            <person name="Davidsen T.M."/>
            <person name="Wayne K.J."/>
            <person name="Tettelin H."/>
            <person name="Glass J.I."/>
            <person name="Rusch D."/>
            <person name="Podicherti R."/>
            <person name="Tsui H.-C.T."/>
            <person name="Winkler M.E."/>
        </authorList>
    </citation>
    <scope>NUCLEOTIDE SEQUENCE</scope>
</reference>
<accession>A0A381V9T7</accession>
<dbReference type="SUPFAM" id="SSF47005">
    <property type="entry name" value="Peripheral subunit-binding domain of 2-oxo acid dehydrogenase complex"/>
    <property type="match status" value="1"/>
</dbReference>
<dbReference type="FunFam" id="3.30.559.10:FF:000007">
    <property type="entry name" value="Dihydrolipoamide acetyltransferase component of pyruvate dehydrogenase complex"/>
    <property type="match status" value="1"/>
</dbReference>
<evidence type="ECO:0008006" key="10">
    <source>
        <dbReference type="Google" id="ProtNLM"/>
    </source>
</evidence>
<dbReference type="PANTHER" id="PTHR43178:SF5">
    <property type="entry name" value="LIPOAMIDE ACYLTRANSFERASE COMPONENT OF BRANCHED-CHAIN ALPHA-KETO ACID DEHYDROGENASE COMPLEX, MITOCHONDRIAL"/>
    <property type="match status" value="1"/>
</dbReference>
<evidence type="ECO:0000313" key="9">
    <source>
        <dbReference type="EMBL" id="SVA36904.1"/>
    </source>
</evidence>
<dbReference type="GO" id="GO:0005737">
    <property type="term" value="C:cytoplasm"/>
    <property type="evidence" value="ECO:0007669"/>
    <property type="project" value="TreeGrafter"/>
</dbReference>
<keyword evidence="3" id="KW-0808">Transferase</keyword>
<dbReference type="Gene3D" id="4.10.320.10">
    <property type="entry name" value="E3-binding domain"/>
    <property type="match status" value="1"/>
</dbReference>
<dbReference type="Gene3D" id="2.40.50.100">
    <property type="match status" value="1"/>
</dbReference>
<sequence>MGKHVFKLPDVGEGVVEGEIVDWKVKAGDSVTEDQPLVDLMTDKATVAIPSPVSGKVISTTGKPGDMVAVGAELIVFEVEGKGKEAEPEPEAAPDPEPKPEPKPEPEPVDTPEPAPASAAVATPVGKRPLASPAVRRRAREAGVDLSGIQGSGPGGRISHDDMDTFLQGGGRLAAVQRGQKRTGTTEVPVIGLRRKIAAKMAESKSRIPHFSYLEEIDITELESLRQHLNAKRSGDMPKLTYLPFLMQALVRTLQQHPECNALYEEERNTVVRHEAVHVGMATQTDDGLMVPVIRHSEARDVWDCAREMRRVSQAARDKTATSEELSGSTITITSLGALGGLGATPIINHPEVAIIGVHKAEERAVVCDGAIVVRRMMNLSGSFDHRIVDGYNGAQMMQTLKQMLEHPATIFM</sequence>
<evidence type="ECO:0000256" key="4">
    <source>
        <dbReference type="ARBA" id="ARBA00022823"/>
    </source>
</evidence>
<dbReference type="InterPro" id="IPR000089">
    <property type="entry name" value="Biotin_lipoyl"/>
</dbReference>
<feature type="domain" description="Peripheral subunit-binding (PSBD)" evidence="8">
    <location>
        <begin position="130"/>
        <end position="167"/>
    </location>
</feature>
<proteinExistence type="inferred from homology"/>
<dbReference type="GO" id="GO:0016407">
    <property type="term" value="F:acetyltransferase activity"/>
    <property type="evidence" value="ECO:0007669"/>
    <property type="project" value="TreeGrafter"/>
</dbReference>
<comment type="similarity">
    <text evidence="2">Belongs to the 2-oxoacid dehydrogenase family.</text>
</comment>
<dbReference type="InterPro" id="IPR050743">
    <property type="entry name" value="2-oxoacid_DH_E2_comp"/>
</dbReference>
<dbReference type="Pfam" id="PF00364">
    <property type="entry name" value="Biotin_lipoyl"/>
    <property type="match status" value="1"/>
</dbReference>
<organism evidence="9">
    <name type="scientific">marine metagenome</name>
    <dbReference type="NCBI Taxonomy" id="408172"/>
    <lineage>
        <taxon>unclassified sequences</taxon>
        <taxon>metagenomes</taxon>
        <taxon>ecological metagenomes</taxon>
    </lineage>
</organism>
<feature type="compositionally biased region" description="Low complexity" evidence="6">
    <location>
        <begin position="116"/>
        <end position="125"/>
    </location>
</feature>
<evidence type="ECO:0000256" key="1">
    <source>
        <dbReference type="ARBA" id="ARBA00001938"/>
    </source>
</evidence>
<keyword evidence="4" id="KW-0450">Lipoyl</keyword>
<feature type="region of interest" description="Disordered" evidence="6">
    <location>
        <begin position="82"/>
        <end position="166"/>
    </location>
</feature>
<evidence type="ECO:0000256" key="6">
    <source>
        <dbReference type="SAM" id="MobiDB-lite"/>
    </source>
</evidence>
<comment type="cofactor">
    <cofactor evidence="1">
        <name>(R)-lipoate</name>
        <dbReference type="ChEBI" id="CHEBI:83088"/>
    </cofactor>
</comment>
<dbReference type="Pfam" id="PF00198">
    <property type="entry name" value="2-oxoacid_dh"/>
    <property type="match status" value="1"/>
</dbReference>
<dbReference type="InterPro" id="IPR023213">
    <property type="entry name" value="CAT-like_dom_sf"/>
</dbReference>
<dbReference type="CDD" id="cd06849">
    <property type="entry name" value="lipoyl_domain"/>
    <property type="match status" value="1"/>
</dbReference>
<dbReference type="SUPFAM" id="SSF52777">
    <property type="entry name" value="CoA-dependent acyltransferases"/>
    <property type="match status" value="1"/>
</dbReference>
<protein>
    <recommendedName>
        <fullName evidence="10">Branched-chain alpha-keto acid dehydrogenase subunit E2</fullName>
    </recommendedName>
</protein>
<dbReference type="PANTHER" id="PTHR43178">
    <property type="entry name" value="DIHYDROLIPOAMIDE ACETYLTRANSFERASE COMPONENT OF PYRUVATE DEHYDROGENASE COMPLEX"/>
    <property type="match status" value="1"/>
</dbReference>
<keyword evidence="5" id="KW-0012">Acyltransferase</keyword>
<dbReference type="InterPro" id="IPR011053">
    <property type="entry name" value="Single_hybrid_motif"/>
</dbReference>
<gene>
    <name evidence="9" type="ORF">METZ01_LOCUS89758</name>
</gene>
<evidence type="ECO:0000256" key="3">
    <source>
        <dbReference type="ARBA" id="ARBA00022679"/>
    </source>
</evidence>
<evidence type="ECO:0000259" key="8">
    <source>
        <dbReference type="PROSITE" id="PS51826"/>
    </source>
</evidence>
<dbReference type="SUPFAM" id="SSF51230">
    <property type="entry name" value="Single hybrid motif"/>
    <property type="match status" value="1"/>
</dbReference>
<feature type="compositionally biased region" description="Basic and acidic residues" evidence="6">
    <location>
        <begin position="96"/>
        <end position="106"/>
    </location>
</feature>
<dbReference type="Gene3D" id="3.30.559.10">
    <property type="entry name" value="Chloramphenicol acetyltransferase-like domain"/>
    <property type="match status" value="1"/>
</dbReference>
<dbReference type="GO" id="GO:0031405">
    <property type="term" value="F:lipoic acid binding"/>
    <property type="evidence" value="ECO:0007669"/>
    <property type="project" value="TreeGrafter"/>
</dbReference>
<dbReference type="EMBL" id="UINC01008188">
    <property type="protein sequence ID" value="SVA36904.1"/>
    <property type="molecule type" value="Genomic_DNA"/>
</dbReference>
<dbReference type="InterPro" id="IPR004167">
    <property type="entry name" value="PSBD"/>
</dbReference>
<dbReference type="PROSITE" id="PS51826">
    <property type="entry name" value="PSBD"/>
    <property type="match status" value="1"/>
</dbReference>
<evidence type="ECO:0000256" key="5">
    <source>
        <dbReference type="ARBA" id="ARBA00023315"/>
    </source>
</evidence>
<dbReference type="PROSITE" id="PS50968">
    <property type="entry name" value="BIOTINYL_LIPOYL"/>
    <property type="match status" value="1"/>
</dbReference>
<feature type="domain" description="Lipoyl-binding" evidence="7">
    <location>
        <begin position="3"/>
        <end position="78"/>
    </location>
</feature>
<evidence type="ECO:0000256" key="2">
    <source>
        <dbReference type="ARBA" id="ARBA00007317"/>
    </source>
</evidence>